<dbReference type="AlphaFoldDB" id="A0A974PWV7"/>
<reference evidence="2" key="1">
    <citation type="submission" date="2020-11" db="EMBL/GenBank/DDBJ databases">
        <title>Azospira restricta DSM 18626 genome sequence.</title>
        <authorList>
            <person name="Moe W.M."/>
        </authorList>
    </citation>
    <scope>NUCLEOTIDE SEQUENCE</scope>
    <source>
        <strain evidence="2">DSM 18626</strain>
    </source>
</reference>
<dbReference type="GO" id="GO:0009060">
    <property type="term" value="P:aerobic respiration"/>
    <property type="evidence" value="ECO:0007669"/>
    <property type="project" value="InterPro"/>
</dbReference>
<dbReference type="KEGG" id="ares:IWH25_11550"/>
<dbReference type="SUPFAM" id="SSF81442">
    <property type="entry name" value="Cytochrome c oxidase subunit I-like"/>
    <property type="match status" value="1"/>
</dbReference>
<accession>A0A974PWV7</accession>
<feature type="transmembrane region" description="Helical" evidence="1">
    <location>
        <begin position="237"/>
        <end position="258"/>
    </location>
</feature>
<dbReference type="Pfam" id="PF00115">
    <property type="entry name" value="COX1"/>
    <property type="match status" value="1"/>
</dbReference>
<feature type="transmembrane region" description="Helical" evidence="1">
    <location>
        <begin position="166"/>
        <end position="188"/>
    </location>
</feature>
<dbReference type="GO" id="GO:0020037">
    <property type="term" value="F:heme binding"/>
    <property type="evidence" value="ECO:0007669"/>
    <property type="project" value="InterPro"/>
</dbReference>
<feature type="transmembrane region" description="Helical" evidence="1">
    <location>
        <begin position="334"/>
        <end position="357"/>
    </location>
</feature>
<dbReference type="Gene3D" id="1.20.210.10">
    <property type="entry name" value="Cytochrome c oxidase-like, subunit I domain"/>
    <property type="match status" value="1"/>
</dbReference>
<feature type="transmembrane region" description="Helical" evidence="1">
    <location>
        <begin position="408"/>
        <end position="432"/>
    </location>
</feature>
<keyword evidence="1" id="KW-0472">Membrane</keyword>
<feature type="transmembrane region" description="Helical" evidence="1">
    <location>
        <begin position="16"/>
        <end position="39"/>
    </location>
</feature>
<evidence type="ECO:0000313" key="3">
    <source>
        <dbReference type="Proteomes" id="UP000663444"/>
    </source>
</evidence>
<dbReference type="GO" id="GO:0004129">
    <property type="term" value="F:cytochrome-c oxidase activity"/>
    <property type="evidence" value="ECO:0007669"/>
    <property type="project" value="InterPro"/>
</dbReference>
<dbReference type="RefSeq" id="WP_203385952.1">
    <property type="nucleotide sequence ID" value="NZ_CP064781.1"/>
</dbReference>
<keyword evidence="1" id="KW-0812">Transmembrane</keyword>
<feature type="transmembrane region" description="Helical" evidence="1">
    <location>
        <begin position="270"/>
        <end position="289"/>
    </location>
</feature>
<dbReference type="EMBL" id="CP064781">
    <property type="protein sequence ID" value="QRJ62420.1"/>
    <property type="molecule type" value="Genomic_DNA"/>
</dbReference>
<feature type="transmembrane region" description="Helical" evidence="1">
    <location>
        <begin position="301"/>
        <end position="322"/>
    </location>
</feature>
<protein>
    <submittedName>
        <fullName evidence="2">Cbb3-type cytochrome c oxidase subunit I</fullName>
    </submittedName>
</protein>
<organism evidence="2 3">
    <name type="scientific">Azospira restricta</name>
    <dbReference type="NCBI Taxonomy" id="404405"/>
    <lineage>
        <taxon>Bacteria</taxon>
        <taxon>Pseudomonadati</taxon>
        <taxon>Pseudomonadota</taxon>
        <taxon>Betaproteobacteria</taxon>
        <taxon>Rhodocyclales</taxon>
        <taxon>Rhodocyclaceae</taxon>
        <taxon>Azospira</taxon>
    </lineage>
</organism>
<dbReference type="Proteomes" id="UP000663444">
    <property type="component" value="Chromosome"/>
</dbReference>
<feature type="transmembrane region" description="Helical" evidence="1">
    <location>
        <begin position="208"/>
        <end position="225"/>
    </location>
</feature>
<name>A0A974PWV7_9RHOO</name>
<keyword evidence="3" id="KW-1185">Reference proteome</keyword>
<feature type="transmembrane region" description="Helical" evidence="1">
    <location>
        <begin position="93"/>
        <end position="109"/>
    </location>
</feature>
<proteinExistence type="predicted"/>
<feature type="transmembrane region" description="Helical" evidence="1">
    <location>
        <begin position="369"/>
        <end position="388"/>
    </location>
</feature>
<keyword evidence="1" id="KW-1133">Transmembrane helix</keyword>
<sequence length="445" mass="46338">MELSSNPPGEAGRRDAVLWLALAICAVAVSGLFAVLIALARVPALGTLFPGPEFYRVALTLHVNLSQGVWFMAFAGVLWSLAAPRAPGETGRAAWWAAAGGALGMVLSVADGRPEAIMSNYVPVLDSPLFLAALALFGIGVLIKAAQGARAGCPWPLRDAADVQRLALFLAALETLAVFALLLAAGVAMPGGETGYAYFETLFWGGGHLWQFALASLLMVCWLELAPAGAQRLAPGALAAIVGAGALPVLAALAVPFLHVPESAEYVHAYTWLMQWTSWQAPLALALALAWSARGRWGREIAPGFGLSLLLFVAGLLLGSLIDGQTTLVTAHYHGTIGAVTLGFMAASFALLPRLGIAAPGRRALRLQLGFYGYGILLMMAGLAGAGLMGAPRKTPGDLSATWGVETFSRICLGVGGLLATIGILMFAVLLVRRLFPAVSAAYSR</sequence>
<evidence type="ECO:0000313" key="2">
    <source>
        <dbReference type="EMBL" id="QRJ62420.1"/>
    </source>
</evidence>
<gene>
    <name evidence="2" type="ORF">IWH25_11550</name>
</gene>
<feature type="transmembrane region" description="Helical" evidence="1">
    <location>
        <begin position="129"/>
        <end position="146"/>
    </location>
</feature>
<dbReference type="InterPro" id="IPR036927">
    <property type="entry name" value="Cyt_c_oxase-like_su1_sf"/>
</dbReference>
<dbReference type="GO" id="GO:0016020">
    <property type="term" value="C:membrane"/>
    <property type="evidence" value="ECO:0007669"/>
    <property type="project" value="InterPro"/>
</dbReference>
<dbReference type="InterPro" id="IPR000883">
    <property type="entry name" value="Cyt_C_Oxase_1"/>
</dbReference>
<evidence type="ECO:0000256" key="1">
    <source>
        <dbReference type="SAM" id="Phobius"/>
    </source>
</evidence>
<feature type="transmembrane region" description="Helical" evidence="1">
    <location>
        <begin position="59"/>
        <end position="81"/>
    </location>
</feature>